<sequence>MFYGKTDFHARSNVAVDILEGNLQRAVSVIIILVLIIAFVLEKLVEQAGMVV</sequence>
<protein>
    <submittedName>
        <fullName evidence="2">Uncharacterized protein</fullName>
    </submittedName>
</protein>
<accession>A0A081C3A2</accession>
<keyword evidence="1" id="KW-1133">Transmembrane helix</keyword>
<evidence type="ECO:0000313" key="3">
    <source>
        <dbReference type="Proteomes" id="UP000030661"/>
    </source>
</evidence>
<dbReference type="EMBL" id="DF820469">
    <property type="protein sequence ID" value="GAK59057.1"/>
    <property type="molecule type" value="Genomic_DNA"/>
</dbReference>
<dbReference type="AlphaFoldDB" id="A0A081C3A2"/>
<name>A0A081C3A2_VECG1</name>
<proteinExistence type="predicted"/>
<reference evidence="2 3" key="1">
    <citation type="journal article" date="2015" name="PeerJ">
        <title>First genomic representation of candidate bacterial phylum KSB3 points to enhanced environmental sensing as a trigger of wastewater bulking.</title>
        <authorList>
            <person name="Sekiguchi Y."/>
            <person name="Ohashi A."/>
            <person name="Parks D.H."/>
            <person name="Yamauchi T."/>
            <person name="Tyson G.W."/>
            <person name="Hugenholtz P."/>
        </authorList>
    </citation>
    <scope>NUCLEOTIDE SEQUENCE [LARGE SCALE GENOMIC DNA]</scope>
</reference>
<keyword evidence="1" id="KW-0812">Transmembrane</keyword>
<gene>
    <name evidence="2" type="ORF">U27_06033</name>
</gene>
<feature type="transmembrane region" description="Helical" evidence="1">
    <location>
        <begin position="23"/>
        <end position="41"/>
    </location>
</feature>
<evidence type="ECO:0000313" key="2">
    <source>
        <dbReference type="EMBL" id="GAK59057.1"/>
    </source>
</evidence>
<keyword evidence="1" id="KW-0472">Membrane</keyword>
<dbReference type="Proteomes" id="UP000030661">
    <property type="component" value="Unassembled WGS sequence"/>
</dbReference>
<organism evidence="2 3">
    <name type="scientific">Vecturithrix granuli</name>
    <dbReference type="NCBI Taxonomy" id="1499967"/>
    <lineage>
        <taxon>Bacteria</taxon>
        <taxon>Candidatus Moduliflexota</taxon>
        <taxon>Candidatus Vecturitrichia</taxon>
        <taxon>Candidatus Vecturitrichales</taxon>
        <taxon>Candidatus Vecturitrichaceae</taxon>
        <taxon>Candidatus Vecturithrix</taxon>
    </lineage>
</organism>
<keyword evidence="3" id="KW-1185">Reference proteome</keyword>
<dbReference type="HOGENOM" id="CLU_3077100_0_0_0"/>
<evidence type="ECO:0000256" key="1">
    <source>
        <dbReference type="SAM" id="Phobius"/>
    </source>
</evidence>